<evidence type="ECO:0000313" key="2">
    <source>
        <dbReference type="EMBL" id="KAF0977423.1"/>
    </source>
</evidence>
<keyword evidence="3" id="KW-1185">Reference proteome</keyword>
<dbReference type="GeneID" id="68110633"/>
<evidence type="ECO:0000313" key="3">
    <source>
        <dbReference type="Proteomes" id="UP000444721"/>
    </source>
</evidence>
<gene>
    <name evidence="2" type="ORF">FDP41_003415</name>
</gene>
<proteinExistence type="predicted"/>
<dbReference type="Proteomes" id="UP000444721">
    <property type="component" value="Unassembled WGS sequence"/>
</dbReference>
<comment type="caution">
    <text evidence="2">The sequence shown here is derived from an EMBL/GenBank/DDBJ whole genome shotgun (WGS) entry which is preliminary data.</text>
</comment>
<reference evidence="2 3" key="1">
    <citation type="journal article" date="2019" name="Sci. Rep.">
        <title>Nanopore sequencing improves the draft genome of the human pathogenic amoeba Naegleria fowleri.</title>
        <authorList>
            <person name="Liechti N."/>
            <person name="Schurch N."/>
            <person name="Bruggmann R."/>
            <person name="Wittwer M."/>
        </authorList>
    </citation>
    <scope>NUCLEOTIDE SEQUENCE [LARGE SCALE GENOMIC DNA]</scope>
    <source>
        <strain evidence="2 3">ATCC 30894</strain>
    </source>
</reference>
<evidence type="ECO:0000256" key="1">
    <source>
        <dbReference type="SAM" id="MobiDB-lite"/>
    </source>
</evidence>
<dbReference type="VEuPathDB" id="AmoebaDB:NfTy_071510"/>
<name>A0A6A5BHT4_NAEFO</name>
<organism evidence="2 3">
    <name type="scientific">Naegleria fowleri</name>
    <name type="common">Brain eating amoeba</name>
    <dbReference type="NCBI Taxonomy" id="5763"/>
    <lineage>
        <taxon>Eukaryota</taxon>
        <taxon>Discoba</taxon>
        <taxon>Heterolobosea</taxon>
        <taxon>Tetramitia</taxon>
        <taxon>Eutetramitia</taxon>
        <taxon>Vahlkampfiidae</taxon>
        <taxon>Naegleria</taxon>
    </lineage>
</organism>
<sequence length="306" mass="33181">MVCQRSNGVSPKLVSQIETKVEQLRDIYKNQQFKTVIMSNYTHTIFYHDPKILLSNNQTMNSSPSFSSNNQNGTPINTTPTQPIAIVNHQHSASNGSGSPPPIISPIKKTQHGSNPSLVAYSPKDTMSATNLTSQIGVSASHLTTSTSQSSHSPTTDGPPNMGIGFVVGSVEDLAQRLRQYLESVENFVKLFSEDETQQFINQGIYHIRGCSGLLPGGSNNISCISNNGGVLTPTSMSNCSVGSPTLICSIFVKTDITCAIFTDVYEQDAIGITEDLDNEILEIVEQLQLLLKSTIEKEKTVAKKK</sequence>
<dbReference type="OrthoDB" id="10261588at2759"/>
<dbReference type="RefSeq" id="XP_044562136.1">
    <property type="nucleotide sequence ID" value="XM_044706717.1"/>
</dbReference>
<feature type="region of interest" description="Disordered" evidence="1">
    <location>
        <begin position="90"/>
        <end position="123"/>
    </location>
</feature>
<dbReference type="AlphaFoldDB" id="A0A6A5BHT4"/>
<feature type="compositionally biased region" description="Low complexity" evidence="1">
    <location>
        <begin position="141"/>
        <end position="156"/>
    </location>
</feature>
<dbReference type="OMA" id="DITCAIF"/>
<dbReference type="EMBL" id="VFQX01000034">
    <property type="protein sequence ID" value="KAF0977423.1"/>
    <property type="molecule type" value="Genomic_DNA"/>
</dbReference>
<accession>A0A6A5BHT4</accession>
<dbReference type="VEuPathDB" id="AmoebaDB:NF0062810"/>
<protein>
    <submittedName>
        <fullName evidence="2">Uncharacterized protein</fullName>
    </submittedName>
</protein>
<dbReference type="VEuPathDB" id="AmoebaDB:FDP41_003415"/>
<feature type="region of interest" description="Disordered" evidence="1">
    <location>
        <begin position="141"/>
        <end position="163"/>
    </location>
</feature>